<dbReference type="Proteomes" id="UP000028007">
    <property type="component" value="Unassembled WGS sequence"/>
</dbReference>
<protein>
    <submittedName>
        <fullName evidence="1">Uncharacterized protein</fullName>
    </submittedName>
</protein>
<dbReference type="EMBL" id="JNFF01000048">
    <property type="protein sequence ID" value="KEQ30218.1"/>
    <property type="molecule type" value="Genomic_DNA"/>
</dbReference>
<dbReference type="GeneID" id="78463992"/>
<organism evidence="1 2">
    <name type="scientific">Pedobacter antarcticus 4BY</name>
    <dbReference type="NCBI Taxonomy" id="1358423"/>
    <lineage>
        <taxon>Bacteria</taxon>
        <taxon>Pseudomonadati</taxon>
        <taxon>Bacteroidota</taxon>
        <taxon>Sphingobacteriia</taxon>
        <taxon>Sphingobacteriales</taxon>
        <taxon>Sphingobacteriaceae</taxon>
        <taxon>Pedobacter</taxon>
    </lineage>
</organism>
<sequence>MTINENTGRVISLEEAMSYTATFQKNNPDSIKAFFIGSEKVNMILQQENCIGIRVYNGYNETLDKNNLVLVGVDKKGEDISEGIILEDLFPCPPHCSKLSPLIDPDFV</sequence>
<evidence type="ECO:0000313" key="1">
    <source>
        <dbReference type="EMBL" id="KEQ30218.1"/>
    </source>
</evidence>
<evidence type="ECO:0000313" key="2">
    <source>
        <dbReference type="Proteomes" id="UP000028007"/>
    </source>
</evidence>
<dbReference type="RefSeq" id="WP_028069035.1">
    <property type="nucleotide sequence ID" value="NZ_JNFF01000048.1"/>
</dbReference>
<dbReference type="eggNOG" id="ENOG5033GDP">
    <property type="taxonomic scope" value="Bacteria"/>
</dbReference>
<name>A0A081PHP5_9SPHI</name>
<keyword evidence="2" id="KW-1185">Reference proteome</keyword>
<comment type="caution">
    <text evidence="1">The sequence shown here is derived from an EMBL/GenBank/DDBJ whole genome shotgun (WGS) entry which is preliminary data.</text>
</comment>
<reference evidence="1 2" key="1">
    <citation type="journal article" date="1992" name="Int. J. Syst. Bacteriol.">
        <title>Sphingobacterium antarcticus sp. nov. a Psychrotrophic Bacterium from the Soils of Schirmacher Oasis, Antarctica.</title>
        <authorList>
            <person name="Shivaji S."/>
            <person name="Ray M.K."/>
            <person name="Rao N.S."/>
            <person name="Saiserr L."/>
            <person name="Jagannadham M.V."/>
            <person name="Kumar G.S."/>
            <person name="Reddy G."/>
            <person name="Bhargava P.M."/>
        </authorList>
    </citation>
    <scope>NUCLEOTIDE SEQUENCE [LARGE SCALE GENOMIC DNA]</scope>
    <source>
        <strain evidence="1 2">4BY</strain>
    </source>
</reference>
<dbReference type="OrthoDB" id="661524at2"/>
<dbReference type="AlphaFoldDB" id="A0A081PHP5"/>
<gene>
    <name evidence="1" type="ORF">N180_06720</name>
</gene>
<proteinExistence type="predicted"/>
<accession>A0A081PHP5</accession>